<evidence type="ECO:0000256" key="3">
    <source>
        <dbReference type="ARBA" id="ARBA00022692"/>
    </source>
</evidence>
<gene>
    <name evidence="7" type="ORF">YALI0_C15345g</name>
</gene>
<protein>
    <submittedName>
        <fullName evidence="7">YALI0C15345p</fullName>
    </submittedName>
</protein>
<evidence type="ECO:0000256" key="4">
    <source>
        <dbReference type="ARBA" id="ARBA00022737"/>
    </source>
</evidence>
<dbReference type="InParanoid" id="B5FVC7"/>
<keyword evidence="3" id="KW-0812">Transmembrane</keyword>
<dbReference type="HOGENOM" id="CLU_046327_0_0_1"/>
<dbReference type="GO" id="GO:0005774">
    <property type="term" value="C:vacuolar membrane"/>
    <property type="evidence" value="ECO:0000318"/>
    <property type="project" value="GO_Central"/>
</dbReference>
<dbReference type="VEuPathDB" id="FungiDB:YALI0_C15345g"/>
<keyword evidence="6" id="KW-0472">Membrane</keyword>
<dbReference type="SMART" id="SM00679">
    <property type="entry name" value="CTNS"/>
    <property type="match status" value="2"/>
</dbReference>
<dbReference type="PANTHER" id="PTHR13131">
    <property type="entry name" value="CYSTINOSIN"/>
    <property type="match status" value="1"/>
</dbReference>
<dbReference type="Gene3D" id="1.20.1280.290">
    <property type="match status" value="2"/>
</dbReference>
<evidence type="ECO:0000313" key="7">
    <source>
        <dbReference type="EMBL" id="CAR64299.1"/>
    </source>
</evidence>
<keyword evidence="8" id="KW-1185">Reference proteome</keyword>
<dbReference type="OrthoDB" id="75720at2759"/>
<dbReference type="AlphaFoldDB" id="B5FVC7"/>
<reference evidence="7 8" key="1">
    <citation type="journal article" date="2004" name="Nature">
        <title>Genome evolution in yeasts.</title>
        <authorList>
            <consortium name="Genolevures"/>
            <person name="Dujon B."/>
            <person name="Sherman D."/>
            <person name="Fischer G."/>
            <person name="Durrens P."/>
            <person name="Casaregola S."/>
            <person name="Lafontaine I."/>
            <person name="de Montigny J."/>
            <person name="Marck C."/>
            <person name="Neuveglise C."/>
            <person name="Talla E."/>
            <person name="Goffard N."/>
            <person name="Frangeul L."/>
            <person name="Aigle M."/>
            <person name="Anthouard V."/>
            <person name="Babour A."/>
            <person name="Barbe V."/>
            <person name="Barnay S."/>
            <person name="Blanchin S."/>
            <person name="Beckerich J.M."/>
            <person name="Beyne E."/>
            <person name="Bleykasten C."/>
            <person name="Boisrame A."/>
            <person name="Boyer J."/>
            <person name="Cattolico L."/>
            <person name="Confanioleri F."/>
            <person name="de Daruvar A."/>
            <person name="Despons L."/>
            <person name="Fabre E."/>
            <person name="Fairhead C."/>
            <person name="Ferry-Dumazet H."/>
            <person name="Groppi A."/>
            <person name="Hantraye F."/>
            <person name="Hennequin C."/>
            <person name="Jauniaux N."/>
            <person name="Joyet P."/>
            <person name="Kachouri R."/>
            <person name="Kerrest A."/>
            <person name="Koszul R."/>
            <person name="Lemaire M."/>
            <person name="Lesur I."/>
            <person name="Ma L."/>
            <person name="Muller H."/>
            <person name="Nicaud J.M."/>
            <person name="Nikolski M."/>
            <person name="Oztas S."/>
            <person name="Ozier-Kalogeropoulos O."/>
            <person name="Pellenz S."/>
            <person name="Potier S."/>
            <person name="Richard G.F."/>
            <person name="Straub M.L."/>
            <person name="Suleau A."/>
            <person name="Swennene D."/>
            <person name="Tekaia F."/>
            <person name="Wesolowski-Louvel M."/>
            <person name="Westhof E."/>
            <person name="Wirth B."/>
            <person name="Zeniou-Meyer M."/>
            <person name="Zivanovic I."/>
            <person name="Bolotin-Fukuhara M."/>
            <person name="Thierry A."/>
            <person name="Bouchier C."/>
            <person name="Caudron B."/>
            <person name="Scarpelli C."/>
            <person name="Gaillardin C."/>
            <person name="Weissenbach J."/>
            <person name="Wincker P."/>
            <person name="Souciet J.L."/>
        </authorList>
    </citation>
    <scope>NUCLEOTIDE SEQUENCE [LARGE SCALE GENOMIC DNA]</scope>
    <source>
        <strain evidence="8">CLIB 122 / E 150</strain>
    </source>
</reference>
<sequence length="250" mass="28478">MQFLVIVSSVLGWTYFALWSFSFYPPILLNIKLKSVEGISLDFLYLNTLGYICYTISTVLLYYNHTIREQYAARHSDPSGVKHYPLVRLNDVWFGIHGCFLTLLTLSQVYFWGFSRSPLQRLSKWGLSLLIFGIGISLGTALLVYLFGNSDPSIGLQWLDVTYVTGSVKVLMSTSKYFPQLLWNFRRKSTKGWSIVSILCDFGGGILSLAQLILDGYINHDYEGIFKNVPKLLLSLVSIDFYRDLQSSLN</sequence>
<evidence type="ECO:0000256" key="6">
    <source>
        <dbReference type="ARBA" id="ARBA00023136"/>
    </source>
</evidence>
<dbReference type="InterPro" id="IPR006603">
    <property type="entry name" value="PQ-loop_rpt"/>
</dbReference>
<dbReference type="InterPro" id="IPR005282">
    <property type="entry name" value="LC_transporter"/>
</dbReference>
<keyword evidence="5" id="KW-1133">Transmembrane helix</keyword>
<dbReference type="Proteomes" id="UP000001300">
    <property type="component" value="Chromosome C"/>
</dbReference>
<evidence type="ECO:0000256" key="1">
    <source>
        <dbReference type="ARBA" id="ARBA00004127"/>
    </source>
</evidence>
<dbReference type="EMBL" id="CR382129">
    <property type="protein sequence ID" value="CAR64299.1"/>
    <property type="molecule type" value="Genomic_DNA"/>
</dbReference>
<dbReference type="GO" id="GO:0015184">
    <property type="term" value="F:L-cystine transmembrane transporter activity"/>
    <property type="evidence" value="ECO:0000318"/>
    <property type="project" value="GO_Central"/>
</dbReference>
<dbReference type="FunCoup" id="B5FVC7">
    <property type="interactions" value="215"/>
</dbReference>
<dbReference type="OMA" id="WIDVIYT"/>
<dbReference type="GO" id="GO:0015811">
    <property type="term" value="P:L-cystine transport"/>
    <property type="evidence" value="ECO:0000318"/>
    <property type="project" value="GO_Central"/>
</dbReference>
<dbReference type="GO" id="GO:0012505">
    <property type="term" value="C:endomembrane system"/>
    <property type="evidence" value="ECO:0007669"/>
    <property type="project" value="UniProtKB-SubCell"/>
</dbReference>
<organism evidence="7 8">
    <name type="scientific">Yarrowia lipolytica (strain CLIB 122 / E 150)</name>
    <name type="common">Yeast</name>
    <name type="synonym">Candida lipolytica</name>
    <dbReference type="NCBI Taxonomy" id="284591"/>
    <lineage>
        <taxon>Eukaryota</taxon>
        <taxon>Fungi</taxon>
        <taxon>Dikarya</taxon>
        <taxon>Ascomycota</taxon>
        <taxon>Saccharomycotina</taxon>
        <taxon>Dipodascomycetes</taxon>
        <taxon>Dipodascales</taxon>
        <taxon>Dipodascales incertae sedis</taxon>
        <taxon>Yarrowia</taxon>
    </lineage>
</organism>
<evidence type="ECO:0000313" key="8">
    <source>
        <dbReference type="Proteomes" id="UP000001300"/>
    </source>
</evidence>
<dbReference type="Pfam" id="PF04193">
    <property type="entry name" value="PQ-loop"/>
    <property type="match status" value="2"/>
</dbReference>
<evidence type="ECO:0000256" key="2">
    <source>
        <dbReference type="ARBA" id="ARBA00022448"/>
    </source>
</evidence>
<accession>B5FVC7</accession>
<dbReference type="PANTHER" id="PTHR13131:SF5">
    <property type="entry name" value="CYSTINOSIN"/>
    <property type="match status" value="1"/>
</dbReference>
<keyword evidence="4" id="KW-0677">Repeat</keyword>
<dbReference type="GO" id="GO:0000324">
    <property type="term" value="C:fungal-type vacuole"/>
    <property type="evidence" value="ECO:0000318"/>
    <property type="project" value="GO_Central"/>
</dbReference>
<evidence type="ECO:0000256" key="5">
    <source>
        <dbReference type="ARBA" id="ARBA00022989"/>
    </source>
</evidence>
<name>B5FVC7_YARLI</name>
<keyword evidence="2" id="KW-0813">Transport</keyword>
<proteinExistence type="predicted"/>
<comment type="subcellular location">
    <subcellularLocation>
        <location evidence="1">Endomembrane system</location>
        <topology evidence="1">Multi-pass membrane protein</topology>
    </subcellularLocation>
</comment>